<evidence type="ECO:0000256" key="1">
    <source>
        <dbReference type="ARBA" id="ARBA00010457"/>
    </source>
</evidence>
<evidence type="ECO:0000256" key="3">
    <source>
        <dbReference type="SAM" id="SignalP"/>
    </source>
</evidence>
<evidence type="ECO:0000313" key="5">
    <source>
        <dbReference type="Proteomes" id="UP000246104"/>
    </source>
</evidence>
<dbReference type="PROSITE" id="PS51257">
    <property type="entry name" value="PROKAR_LIPOPROTEIN"/>
    <property type="match status" value="1"/>
</dbReference>
<dbReference type="InterPro" id="IPR036423">
    <property type="entry name" value="SOD-like_Cu/Zn_dom_sf"/>
</dbReference>
<organism evidence="4 5">
    <name type="scientific">Candidatus Cerribacteria bacterium 'Amazon FNV 2010 28 9'</name>
    <dbReference type="NCBI Taxonomy" id="2081795"/>
    <lineage>
        <taxon>Bacteria</taxon>
        <taxon>Candidatus Cerribacteria</taxon>
    </lineage>
</organism>
<proteinExistence type="inferred from homology"/>
<feature type="chain" id="PRO_5016425845" description="CHRD domain-containing protein" evidence="3">
    <location>
        <begin position="20"/>
        <end position="178"/>
    </location>
</feature>
<feature type="signal peptide" evidence="3">
    <location>
        <begin position="1"/>
        <end position="19"/>
    </location>
</feature>
<dbReference type="SUPFAM" id="SSF49329">
    <property type="entry name" value="Cu,Zn superoxide dismutase-like"/>
    <property type="match status" value="1"/>
</dbReference>
<evidence type="ECO:0008006" key="6">
    <source>
        <dbReference type="Google" id="ProtNLM"/>
    </source>
</evidence>
<dbReference type="AlphaFoldDB" id="A0A317JQD0"/>
<feature type="region of interest" description="Disordered" evidence="2">
    <location>
        <begin position="159"/>
        <end position="178"/>
    </location>
</feature>
<protein>
    <recommendedName>
        <fullName evidence="6">CHRD domain-containing protein</fullName>
    </recommendedName>
</protein>
<evidence type="ECO:0000313" key="4">
    <source>
        <dbReference type="EMBL" id="PWU23598.1"/>
    </source>
</evidence>
<accession>A0A317JQD0</accession>
<reference evidence="4 5" key="1">
    <citation type="submission" date="2018-02" db="EMBL/GenBank/DDBJ databases">
        <title>Genomic Reconstructions from Amazon Rainforest and Pasture Soil Reveal Novel Insights into the Physiology of Candidate Phyla in Tropical Sites.</title>
        <authorList>
            <person name="Kroeger M.E."/>
            <person name="Delmont T."/>
            <person name="Eren A.M."/>
            <person name="Guo J."/>
            <person name="Meyer K.M."/>
            <person name="Khan K."/>
            <person name="Rodrigues J.L.M."/>
            <person name="Bohannan B.J.M."/>
            <person name="Tringe S."/>
            <person name="Borges C.D."/>
            <person name="Tiedje J."/>
            <person name="Tsai S.M."/>
            <person name="Nusslein K."/>
        </authorList>
    </citation>
    <scope>NUCLEOTIDE SEQUENCE [LARGE SCALE GENOMIC DNA]</scope>
    <source>
        <strain evidence="4">Amazon FNV 2010 28 9</strain>
    </source>
</reference>
<keyword evidence="3" id="KW-0732">Signal</keyword>
<dbReference type="GO" id="GO:0006801">
    <property type="term" value="P:superoxide metabolic process"/>
    <property type="evidence" value="ECO:0007669"/>
    <property type="project" value="InterPro"/>
</dbReference>
<comment type="similarity">
    <text evidence="1">Belongs to the Cu-Zn superoxide dismutase family.</text>
</comment>
<gene>
    <name evidence="4" type="ORF">C5B42_02435</name>
</gene>
<dbReference type="Proteomes" id="UP000246104">
    <property type="component" value="Unassembled WGS sequence"/>
</dbReference>
<dbReference type="GO" id="GO:0046872">
    <property type="term" value="F:metal ion binding"/>
    <property type="evidence" value="ECO:0007669"/>
    <property type="project" value="InterPro"/>
</dbReference>
<name>A0A317JQD0_9BACT</name>
<dbReference type="EMBL" id="PSRQ01000029">
    <property type="protein sequence ID" value="PWU23598.1"/>
    <property type="molecule type" value="Genomic_DNA"/>
</dbReference>
<evidence type="ECO:0000256" key="2">
    <source>
        <dbReference type="SAM" id="MobiDB-lite"/>
    </source>
</evidence>
<comment type="caution">
    <text evidence="4">The sequence shown here is derived from an EMBL/GenBank/DDBJ whole genome shotgun (WGS) entry which is preliminary data.</text>
</comment>
<sequence>MRKTVFALITTTIAGFALAGCTNPYQVPSPTASPTSTTQTTLAKPFTIQLAAVKNSGQSGTATFEEVNGKVKVTVTITGKKSTVPEPEHIHFGTCAKPGDVIYPLSDVVNGSAITMLPVDIATLSSKGQLILNIHKSVQESNVYMACGALPVEATPTPMATPKTTLKPKATTTPAMKY</sequence>